<feature type="compositionally biased region" description="Basic and acidic residues" evidence="1">
    <location>
        <begin position="28"/>
        <end position="39"/>
    </location>
</feature>
<proteinExistence type="predicted"/>
<keyword evidence="3" id="KW-1185">Reference proteome</keyword>
<feature type="region of interest" description="Disordered" evidence="1">
    <location>
        <begin position="1"/>
        <end position="51"/>
    </location>
</feature>
<feature type="compositionally biased region" description="Acidic residues" evidence="1">
    <location>
        <begin position="18"/>
        <end position="27"/>
    </location>
</feature>
<evidence type="ECO:0000256" key="1">
    <source>
        <dbReference type="SAM" id="MobiDB-lite"/>
    </source>
</evidence>
<dbReference type="AlphaFoldDB" id="A0AA40KKZ2"/>
<comment type="caution">
    <text evidence="2">The sequence shown here is derived from an EMBL/GenBank/DDBJ whole genome shotgun (WGS) entry which is preliminary data.</text>
</comment>
<accession>A0AA40KKZ2</accession>
<dbReference type="EMBL" id="JAHYIQ010000018">
    <property type="protein sequence ID" value="KAK1124214.1"/>
    <property type="molecule type" value="Genomic_DNA"/>
</dbReference>
<evidence type="ECO:0000313" key="2">
    <source>
        <dbReference type="EMBL" id="KAK1124214.1"/>
    </source>
</evidence>
<dbReference type="Proteomes" id="UP001177670">
    <property type="component" value="Unassembled WGS sequence"/>
</dbReference>
<name>A0AA40KKZ2_9HYME</name>
<reference evidence="2" key="1">
    <citation type="submission" date="2021-10" db="EMBL/GenBank/DDBJ databases">
        <title>Melipona bicolor Genome sequencing and assembly.</title>
        <authorList>
            <person name="Araujo N.S."/>
            <person name="Arias M.C."/>
        </authorList>
    </citation>
    <scope>NUCLEOTIDE SEQUENCE</scope>
    <source>
        <strain evidence="2">USP_2M_L1-L4_2017</strain>
        <tissue evidence="2">Whole body</tissue>
    </source>
</reference>
<protein>
    <submittedName>
        <fullName evidence="2">Uncharacterized protein</fullName>
    </submittedName>
</protein>
<evidence type="ECO:0000313" key="3">
    <source>
        <dbReference type="Proteomes" id="UP001177670"/>
    </source>
</evidence>
<gene>
    <name evidence="2" type="ORF">K0M31_006589</name>
</gene>
<sequence>MAALSKRGRGKRRKKEEEKDEEEEEEEERKSNERRRGSMLEEGGSYNGVPEVPDYAPFSWRAMRPDTYLSRRCFTLTSAEPPRFFARDIMSGSVTRASVAGFLGDTTV</sequence>
<organism evidence="2 3">
    <name type="scientific">Melipona bicolor</name>
    <dbReference type="NCBI Taxonomy" id="60889"/>
    <lineage>
        <taxon>Eukaryota</taxon>
        <taxon>Metazoa</taxon>
        <taxon>Ecdysozoa</taxon>
        <taxon>Arthropoda</taxon>
        <taxon>Hexapoda</taxon>
        <taxon>Insecta</taxon>
        <taxon>Pterygota</taxon>
        <taxon>Neoptera</taxon>
        <taxon>Endopterygota</taxon>
        <taxon>Hymenoptera</taxon>
        <taxon>Apocrita</taxon>
        <taxon>Aculeata</taxon>
        <taxon>Apoidea</taxon>
        <taxon>Anthophila</taxon>
        <taxon>Apidae</taxon>
        <taxon>Melipona</taxon>
    </lineage>
</organism>
<feature type="compositionally biased region" description="Basic residues" evidence="1">
    <location>
        <begin position="1"/>
        <end position="14"/>
    </location>
</feature>